<dbReference type="PRINTS" id="PR00338">
    <property type="entry name" value="NUSGTNSCPFCT"/>
</dbReference>
<dbReference type="OrthoDB" id="9809075at2"/>
<dbReference type="GO" id="GO:0032784">
    <property type="term" value="P:regulation of DNA-templated transcription elongation"/>
    <property type="evidence" value="ECO:0007669"/>
    <property type="project" value="InterPro"/>
</dbReference>
<evidence type="ECO:0000256" key="4">
    <source>
        <dbReference type="ARBA" id="ARBA00023163"/>
    </source>
</evidence>
<dbReference type="InterPro" id="IPR001062">
    <property type="entry name" value="Transcrpt_antiterm_NusG"/>
</dbReference>
<keyword evidence="2 5" id="KW-0889">Transcription antitermination</keyword>
<dbReference type="GO" id="GO:0006353">
    <property type="term" value="P:DNA-templated transcription termination"/>
    <property type="evidence" value="ECO:0007669"/>
    <property type="project" value="UniProtKB-UniRule"/>
</dbReference>
<keyword evidence="3 5" id="KW-0805">Transcription regulation</keyword>
<keyword evidence="11" id="KW-1185">Reference proteome</keyword>
<dbReference type="Pfam" id="PF00467">
    <property type="entry name" value="KOW"/>
    <property type="match status" value="1"/>
</dbReference>
<dbReference type="SUPFAM" id="SSF50104">
    <property type="entry name" value="Translation proteins SH3-like domain"/>
    <property type="match status" value="1"/>
</dbReference>
<dbReference type="Gene3D" id="3.30.70.940">
    <property type="entry name" value="NusG, N-terminal domain"/>
    <property type="match status" value="1"/>
</dbReference>
<dbReference type="Proteomes" id="UP000192042">
    <property type="component" value="Chromosome I"/>
</dbReference>
<sequence>MGKNWYVIHTYAGFEQRVKTSLLERANQMSLAEHLGQVLVPTEDVIEIKDGKRRTSRRKFFPGYVLVELETPLTDETLQMIKETPKVTGFVGGGAQPTPLTGEEVAELLKQVDAGNAGPREQVKFIKSDNVRIVDGPFMGFNGMVDEVDQDHNRLKVMVSIFGRSTPVELGFLQVERI</sequence>
<dbReference type="SMART" id="SM00738">
    <property type="entry name" value="NGN"/>
    <property type="match status" value="1"/>
</dbReference>
<dbReference type="InterPro" id="IPR006645">
    <property type="entry name" value="NGN-like_dom"/>
</dbReference>
<evidence type="ECO:0000256" key="1">
    <source>
        <dbReference type="ARBA" id="ARBA00022472"/>
    </source>
</evidence>
<dbReference type="KEGG" id="nja:NSJP_2327"/>
<evidence type="ECO:0000256" key="6">
    <source>
        <dbReference type="NCBIfam" id="TIGR00922"/>
    </source>
</evidence>
<dbReference type="InterPro" id="IPR036735">
    <property type="entry name" value="NGN_dom_sf"/>
</dbReference>
<dbReference type="SUPFAM" id="SSF82679">
    <property type="entry name" value="N-utilization substance G protein NusG, N-terminal domain"/>
    <property type="match status" value="1"/>
</dbReference>
<evidence type="ECO:0000256" key="7">
    <source>
        <dbReference type="RuleBase" id="RU000538"/>
    </source>
</evidence>
<dbReference type="InterPro" id="IPR014722">
    <property type="entry name" value="Rib_uL2_dom2"/>
</dbReference>
<dbReference type="InterPro" id="IPR005824">
    <property type="entry name" value="KOW"/>
</dbReference>
<organism evidence="10 11">
    <name type="scientific">Nitrospira japonica</name>
    <dbReference type="NCBI Taxonomy" id="1325564"/>
    <lineage>
        <taxon>Bacteria</taxon>
        <taxon>Pseudomonadati</taxon>
        <taxon>Nitrospirota</taxon>
        <taxon>Nitrospiria</taxon>
        <taxon>Nitrospirales</taxon>
        <taxon>Nitrospiraceae</taxon>
        <taxon>Nitrospira</taxon>
    </lineage>
</organism>
<comment type="function">
    <text evidence="5 7">Participates in transcription elongation, termination and antitermination.</text>
</comment>
<name>A0A1W1I6J7_9BACT</name>
<dbReference type="RefSeq" id="WP_080886870.1">
    <property type="nucleotide sequence ID" value="NZ_LT828648.1"/>
</dbReference>
<keyword evidence="4 5" id="KW-0804">Transcription</keyword>
<gene>
    <name evidence="5 10" type="primary">nusG</name>
    <name evidence="10" type="ORF">NSJP_2327</name>
</gene>
<dbReference type="InterPro" id="IPR008991">
    <property type="entry name" value="Translation_prot_SH3-like_sf"/>
</dbReference>
<evidence type="ECO:0000313" key="10">
    <source>
        <dbReference type="EMBL" id="SLM48499.1"/>
    </source>
</evidence>
<feature type="domain" description="KOW" evidence="9">
    <location>
        <begin position="124"/>
        <end position="151"/>
    </location>
</feature>
<feature type="domain" description="NusG-like N-terminal" evidence="8">
    <location>
        <begin position="2"/>
        <end position="112"/>
    </location>
</feature>
<evidence type="ECO:0000256" key="3">
    <source>
        <dbReference type="ARBA" id="ARBA00023015"/>
    </source>
</evidence>
<comment type="similarity">
    <text evidence="5 7">Belongs to the NusG family.</text>
</comment>
<dbReference type="SMART" id="SM00739">
    <property type="entry name" value="KOW"/>
    <property type="match status" value="1"/>
</dbReference>
<dbReference type="InterPro" id="IPR047050">
    <property type="entry name" value="NGN"/>
</dbReference>
<dbReference type="Pfam" id="PF02357">
    <property type="entry name" value="NusG"/>
    <property type="match status" value="1"/>
</dbReference>
<dbReference type="FunFam" id="2.30.30.30:FF:000002">
    <property type="entry name" value="Transcription termination/antitermination factor NusG"/>
    <property type="match status" value="1"/>
</dbReference>
<dbReference type="GO" id="GO:0005829">
    <property type="term" value="C:cytosol"/>
    <property type="evidence" value="ECO:0007669"/>
    <property type="project" value="TreeGrafter"/>
</dbReference>
<keyword evidence="1 5" id="KW-0806">Transcription termination</keyword>
<dbReference type="InterPro" id="IPR015869">
    <property type="entry name" value="Transcrpt_antiterm_NusG_bac_CS"/>
</dbReference>
<dbReference type="HAMAP" id="MF_00948">
    <property type="entry name" value="NusG"/>
    <property type="match status" value="1"/>
</dbReference>
<dbReference type="PANTHER" id="PTHR30265:SF2">
    <property type="entry name" value="TRANSCRIPTION TERMINATION_ANTITERMINATION PROTEIN NUSG"/>
    <property type="match status" value="1"/>
</dbReference>
<protein>
    <recommendedName>
        <fullName evidence="5 6">Transcription termination/antitermination protein NusG</fullName>
    </recommendedName>
</protein>
<evidence type="ECO:0000259" key="8">
    <source>
        <dbReference type="SMART" id="SM00738"/>
    </source>
</evidence>
<dbReference type="Gene3D" id="2.30.30.30">
    <property type="match status" value="1"/>
</dbReference>
<dbReference type="PANTHER" id="PTHR30265">
    <property type="entry name" value="RHO-INTERACTING TRANSCRIPTION TERMINATION FACTOR NUSG"/>
    <property type="match status" value="1"/>
</dbReference>
<dbReference type="InterPro" id="IPR043425">
    <property type="entry name" value="NusG-like"/>
</dbReference>
<evidence type="ECO:0000256" key="5">
    <source>
        <dbReference type="HAMAP-Rule" id="MF_00948"/>
    </source>
</evidence>
<dbReference type="CDD" id="cd06091">
    <property type="entry name" value="KOW_NusG"/>
    <property type="match status" value="1"/>
</dbReference>
<dbReference type="GO" id="GO:0031564">
    <property type="term" value="P:transcription antitermination"/>
    <property type="evidence" value="ECO:0007669"/>
    <property type="project" value="UniProtKB-UniRule"/>
</dbReference>
<dbReference type="EMBL" id="LT828648">
    <property type="protein sequence ID" value="SLM48499.1"/>
    <property type="molecule type" value="Genomic_DNA"/>
</dbReference>
<dbReference type="AlphaFoldDB" id="A0A1W1I6J7"/>
<dbReference type="STRING" id="1325564.NSJP_2327"/>
<accession>A0A1W1I6J7</accession>
<dbReference type="NCBIfam" id="TIGR00922">
    <property type="entry name" value="nusG"/>
    <property type="match status" value="1"/>
</dbReference>
<dbReference type="PROSITE" id="PS01014">
    <property type="entry name" value="NUSG"/>
    <property type="match status" value="1"/>
</dbReference>
<evidence type="ECO:0000313" key="11">
    <source>
        <dbReference type="Proteomes" id="UP000192042"/>
    </source>
</evidence>
<evidence type="ECO:0000256" key="2">
    <source>
        <dbReference type="ARBA" id="ARBA00022814"/>
    </source>
</evidence>
<reference evidence="10 11" key="1">
    <citation type="submission" date="2017-03" db="EMBL/GenBank/DDBJ databases">
        <authorList>
            <person name="Afonso C.L."/>
            <person name="Miller P.J."/>
            <person name="Scott M.A."/>
            <person name="Spackman E."/>
            <person name="Goraichik I."/>
            <person name="Dimitrov K.M."/>
            <person name="Suarez D.L."/>
            <person name="Swayne D.E."/>
        </authorList>
    </citation>
    <scope>NUCLEOTIDE SEQUENCE [LARGE SCALE GENOMIC DNA]</scope>
    <source>
        <strain evidence="10">Genome sequencing of Nitrospira japonica strain NJ11</strain>
    </source>
</reference>
<proteinExistence type="inferred from homology"/>
<dbReference type="CDD" id="cd09891">
    <property type="entry name" value="NGN_Bact_1"/>
    <property type="match status" value="1"/>
</dbReference>
<evidence type="ECO:0000259" key="9">
    <source>
        <dbReference type="SMART" id="SM00739"/>
    </source>
</evidence>
<dbReference type="GO" id="GO:0006354">
    <property type="term" value="P:DNA-templated transcription elongation"/>
    <property type="evidence" value="ECO:0007669"/>
    <property type="project" value="UniProtKB-UniRule"/>
</dbReference>